<dbReference type="InterPro" id="IPR058683">
    <property type="entry name" value="TP_1001-like_C"/>
</dbReference>
<dbReference type="Proteomes" id="UP000662747">
    <property type="component" value="Chromosome"/>
</dbReference>
<evidence type="ECO:0000256" key="2">
    <source>
        <dbReference type="SAM" id="MobiDB-lite"/>
    </source>
</evidence>
<gene>
    <name evidence="6" type="ORF">JY651_09275</name>
</gene>
<dbReference type="InterPro" id="IPR059177">
    <property type="entry name" value="GH29D-like_dom"/>
</dbReference>
<accession>A0ABX7P3S0</accession>
<dbReference type="InterPro" id="IPR014755">
    <property type="entry name" value="Cu-Rt/internalin_Ig-like"/>
</dbReference>
<sequence length="1186" mass="122275">MPLKTSWPLRCAVTLLLAQLASACGGGDSNPDPNPNPNPAQDTAAPTSKATPPGGSFTRGVAVALVCEDGAGSGCAATYYTLDGSTPSKSSTQYREPFTLSATTTLRFFSVDKAGNTEAVKTEQYTFSDTHSDTQAPTTTATPAGGFFNSARAVTLACDDGSGGGCAATHYTVDGSVPTESSPRYTAPVAVAASTTLRFFSVDQAGNVEGARTERYVIDAEPPTVAASPRGGTSGAPRVVTLTCDDGTGSGCAAIHYTTDGTIPTESSPTYTAPLTLETTTRLRFVALDKAGNASTEGSELYTLDGTGPVSTATPKGGTYRAAIAVLLDCNDNGGSGCATTYYTTTGVEPTRASARYTNPISLSGNTTLRFFSVDAVGNDGPVVTETYVFDTVAPTVSASPKGGAYFKAQTVTLTCNDTGSGCSAIHYTLNGATPDASSPRYTGPLTVSTNTTLSFLAVDVAGNSSGVVKETYTFSSDTTAPVTSVDPQGGLYGSARTVTLSCLDNVGGDGCDGTFYTLDGSEPTTASTRNTGPITISTTAQLRFRSVDRAGNLEATQSAQYTIDTLAPVTQASPAGGTFEGPITVTLSCTDTGGATCAETRYTTDGTAPEPGSPLYTGPLTLIRTTTLRFFSVDSVGNVETVRQAVYTLPTSTSTASQQIADVRAAPAGATNMPINGAVITYIKPGVGNLANDPAGFFLQAERAGPAVFVEVDPATLSPPPQVAQRVDVTVSNKRTVNNMVRVNISSFAVQGTSVPLSTLSQEVSSVDLPSVASELEAELISLTGQVNGTLGAAGAGHVQAPLVTVGVPEGSASANAFRLRIVETVQDQLDVTHGCTVGLLSPLWVFATTTQPSVWSPEQVTSLTCPGPRVASALARGSGTVSVRFDRKLSASSLQSDGQQFSIPGLTVTGATLVGPREVWLSTSPQTPRQQYTVTVASTVQDTIGTALQTAGNSGTFKGYQVPPTLRITEIAPAVGPNNINFGRDLVELYVVQGGNTLGMTLEESTLPSPLLATLPDVDVATGDIIVIHLNPDRDTAGFDAPGSELTSKSFWSQSQYASNYDNAWDFHGGSNGVSGSNRVFRIRDALGNTQDAVPVWLTLGSPPAAFPPQLQAIQSEGQWLPSSCGGALCTYNTFPSALDVSVNWGAAFPSGGRTTTLGRIRFSDTDTKDDWAVGSGTLGFFSP</sequence>
<feature type="domain" description="TP-1001-like C-terminal" evidence="5">
    <location>
        <begin position="966"/>
        <end position="1099"/>
    </location>
</feature>
<feature type="signal peptide" evidence="3">
    <location>
        <begin position="1"/>
        <end position="23"/>
    </location>
</feature>
<evidence type="ECO:0000259" key="4">
    <source>
        <dbReference type="Pfam" id="PF13290"/>
    </source>
</evidence>
<feature type="region of interest" description="Disordered" evidence="2">
    <location>
        <begin position="26"/>
        <end position="55"/>
    </location>
</feature>
<name>A0ABX7P3S0_9BACT</name>
<feature type="domain" description="GH29D-like beta-sandwich" evidence="4">
    <location>
        <begin position="315"/>
        <end position="385"/>
    </location>
</feature>
<feature type="domain" description="GH29D-like beta-sandwich" evidence="4">
    <location>
        <begin position="575"/>
        <end position="643"/>
    </location>
</feature>
<keyword evidence="7" id="KW-1185">Reference proteome</keyword>
<dbReference type="PROSITE" id="PS51257">
    <property type="entry name" value="PROKAR_LIPOPROTEIN"/>
    <property type="match status" value="1"/>
</dbReference>
<dbReference type="Gene3D" id="2.60.40.1220">
    <property type="match status" value="1"/>
</dbReference>
<feature type="domain" description="GH29D-like beta-sandwich" evidence="4">
    <location>
        <begin position="229"/>
        <end position="295"/>
    </location>
</feature>
<feature type="domain" description="GH29D-like beta-sandwich" evidence="4">
    <location>
        <begin position="52"/>
        <end position="122"/>
    </location>
</feature>
<evidence type="ECO:0000256" key="1">
    <source>
        <dbReference type="ARBA" id="ARBA00022729"/>
    </source>
</evidence>
<organism evidence="6 7">
    <name type="scientific">Pyxidicoccus parkwayensis</name>
    <dbReference type="NCBI Taxonomy" id="2813578"/>
    <lineage>
        <taxon>Bacteria</taxon>
        <taxon>Pseudomonadati</taxon>
        <taxon>Myxococcota</taxon>
        <taxon>Myxococcia</taxon>
        <taxon>Myxococcales</taxon>
        <taxon>Cystobacterineae</taxon>
        <taxon>Myxococcaceae</taxon>
        <taxon>Pyxidicoccus</taxon>
    </lineage>
</organism>
<dbReference type="Pfam" id="PF26342">
    <property type="entry name" value="TP_1001_2nd"/>
    <property type="match status" value="1"/>
</dbReference>
<reference evidence="6 7" key="1">
    <citation type="submission" date="2021-02" db="EMBL/GenBank/DDBJ databases">
        <title>De Novo genome assembly of isolated myxobacteria.</title>
        <authorList>
            <person name="Stevens D.C."/>
        </authorList>
    </citation>
    <scope>NUCLEOTIDE SEQUENCE [LARGE SCALE GENOMIC DNA]</scope>
    <source>
        <strain evidence="7">SCPEA02</strain>
    </source>
</reference>
<feature type="domain" description="GH29D-like beta-sandwich" evidence="4">
    <location>
        <begin position="401"/>
        <end position="469"/>
    </location>
</feature>
<proteinExistence type="predicted"/>
<evidence type="ECO:0000256" key="3">
    <source>
        <dbReference type="SAM" id="SignalP"/>
    </source>
</evidence>
<protein>
    <submittedName>
        <fullName evidence="6">Chitobiase/beta-hexosaminidase C-terminal domain-containing protein</fullName>
    </submittedName>
</protein>
<evidence type="ECO:0000313" key="7">
    <source>
        <dbReference type="Proteomes" id="UP000662747"/>
    </source>
</evidence>
<dbReference type="EMBL" id="CP071090">
    <property type="protein sequence ID" value="QSQ25097.1"/>
    <property type="molecule type" value="Genomic_DNA"/>
</dbReference>
<dbReference type="Gene3D" id="3.30.1920.20">
    <property type="match status" value="1"/>
</dbReference>
<evidence type="ECO:0000313" key="6">
    <source>
        <dbReference type="EMBL" id="QSQ25097.1"/>
    </source>
</evidence>
<feature type="domain" description="GH29D-like beta-sandwich" evidence="4">
    <location>
        <begin position="488"/>
        <end position="558"/>
    </location>
</feature>
<evidence type="ECO:0000259" key="5">
    <source>
        <dbReference type="Pfam" id="PF26342"/>
    </source>
</evidence>
<feature type="domain" description="GH29D-like beta-sandwich" evidence="4">
    <location>
        <begin position="143"/>
        <end position="209"/>
    </location>
</feature>
<feature type="chain" id="PRO_5045776861" evidence="3">
    <location>
        <begin position="24"/>
        <end position="1186"/>
    </location>
</feature>
<keyword evidence="1 3" id="KW-0732">Signal</keyword>
<dbReference type="Pfam" id="PF13290">
    <property type="entry name" value="CHB_HEX_C_1"/>
    <property type="match status" value="7"/>
</dbReference>
<dbReference type="RefSeq" id="WP_206726654.1">
    <property type="nucleotide sequence ID" value="NZ_CP071090.1"/>
</dbReference>